<gene>
    <name evidence="2" type="ORF">FA13DRAFT_1641889</name>
</gene>
<keyword evidence="3" id="KW-1185">Reference proteome</keyword>
<sequence>HARDPDTGEEVLVKDIWRTESRVSECEYLLAAQGIPGIVELVAFQKSCAETQRYLPPGFSYPDYHNRHKLRVAVKKYGLPLWYFRSRTQLLRAMLDALVGKRILHRDVSMLNLLLGRPNAPEGYRGILIDLDMDICTEDSKSTFTPDPNTGTRMYQSAATLQNRDATPTPPQDYMGDLLSFFYVFSHIIYSFQKPGVLMTPLPIFLQPWSASGLFLAVSYKSPTPFNLLIATSSLLTGEKLVWISWKSFRNSPGRSCATRPPFGECDARRRSQGRGVRCAFQQPQHLLRKGEIDL</sequence>
<dbReference type="PANTHER" id="PTHR38248:SF2">
    <property type="entry name" value="FUNK1 11"/>
    <property type="match status" value="1"/>
</dbReference>
<dbReference type="InterPro" id="IPR040976">
    <property type="entry name" value="Pkinase_fungal"/>
</dbReference>
<dbReference type="EMBL" id="QPFP01000097">
    <property type="protein sequence ID" value="TEB22079.1"/>
    <property type="molecule type" value="Genomic_DNA"/>
</dbReference>
<evidence type="ECO:0000313" key="3">
    <source>
        <dbReference type="Proteomes" id="UP000298030"/>
    </source>
</evidence>
<accession>A0A4Y7SLE7</accession>
<proteinExistence type="predicted"/>
<dbReference type="InterPro" id="IPR011009">
    <property type="entry name" value="Kinase-like_dom_sf"/>
</dbReference>
<name>A0A4Y7SLE7_COPMI</name>
<comment type="caution">
    <text evidence="2">The sequence shown here is derived from an EMBL/GenBank/DDBJ whole genome shotgun (WGS) entry which is preliminary data.</text>
</comment>
<evidence type="ECO:0000313" key="2">
    <source>
        <dbReference type="EMBL" id="TEB22079.1"/>
    </source>
</evidence>
<dbReference type="Pfam" id="PF17667">
    <property type="entry name" value="Pkinase_fungal"/>
    <property type="match status" value="1"/>
</dbReference>
<reference evidence="2 3" key="1">
    <citation type="journal article" date="2019" name="Nat. Ecol. Evol.">
        <title>Megaphylogeny resolves global patterns of mushroom evolution.</title>
        <authorList>
            <person name="Varga T."/>
            <person name="Krizsan K."/>
            <person name="Foldi C."/>
            <person name="Dima B."/>
            <person name="Sanchez-Garcia M."/>
            <person name="Sanchez-Ramirez S."/>
            <person name="Szollosi G.J."/>
            <person name="Szarkandi J.G."/>
            <person name="Papp V."/>
            <person name="Albert L."/>
            <person name="Andreopoulos W."/>
            <person name="Angelini C."/>
            <person name="Antonin V."/>
            <person name="Barry K.W."/>
            <person name="Bougher N.L."/>
            <person name="Buchanan P."/>
            <person name="Buyck B."/>
            <person name="Bense V."/>
            <person name="Catcheside P."/>
            <person name="Chovatia M."/>
            <person name="Cooper J."/>
            <person name="Damon W."/>
            <person name="Desjardin D."/>
            <person name="Finy P."/>
            <person name="Geml J."/>
            <person name="Haridas S."/>
            <person name="Hughes K."/>
            <person name="Justo A."/>
            <person name="Karasinski D."/>
            <person name="Kautmanova I."/>
            <person name="Kiss B."/>
            <person name="Kocsube S."/>
            <person name="Kotiranta H."/>
            <person name="LaButti K.M."/>
            <person name="Lechner B.E."/>
            <person name="Liimatainen K."/>
            <person name="Lipzen A."/>
            <person name="Lukacs Z."/>
            <person name="Mihaltcheva S."/>
            <person name="Morgado L.N."/>
            <person name="Niskanen T."/>
            <person name="Noordeloos M.E."/>
            <person name="Ohm R.A."/>
            <person name="Ortiz-Santana B."/>
            <person name="Ovrebo C."/>
            <person name="Racz N."/>
            <person name="Riley R."/>
            <person name="Savchenko A."/>
            <person name="Shiryaev A."/>
            <person name="Soop K."/>
            <person name="Spirin V."/>
            <person name="Szebenyi C."/>
            <person name="Tomsovsky M."/>
            <person name="Tulloss R.E."/>
            <person name="Uehling J."/>
            <person name="Grigoriev I.V."/>
            <person name="Vagvolgyi C."/>
            <person name="Papp T."/>
            <person name="Martin F.M."/>
            <person name="Miettinen O."/>
            <person name="Hibbett D.S."/>
            <person name="Nagy L.G."/>
        </authorList>
    </citation>
    <scope>NUCLEOTIDE SEQUENCE [LARGE SCALE GENOMIC DNA]</scope>
    <source>
        <strain evidence="2 3">FP101781</strain>
    </source>
</reference>
<dbReference type="AlphaFoldDB" id="A0A4Y7SLE7"/>
<dbReference type="SUPFAM" id="SSF56112">
    <property type="entry name" value="Protein kinase-like (PK-like)"/>
    <property type="match status" value="1"/>
</dbReference>
<organism evidence="2 3">
    <name type="scientific">Coprinellus micaceus</name>
    <name type="common">Glistening ink-cap mushroom</name>
    <name type="synonym">Coprinus micaceus</name>
    <dbReference type="NCBI Taxonomy" id="71717"/>
    <lineage>
        <taxon>Eukaryota</taxon>
        <taxon>Fungi</taxon>
        <taxon>Dikarya</taxon>
        <taxon>Basidiomycota</taxon>
        <taxon>Agaricomycotina</taxon>
        <taxon>Agaricomycetes</taxon>
        <taxon>Agaricomycetidae</taxon>
        <taxon>Agaricales</taxon>
        <taxon>Agaricineae</taxon>
        <taxon>Psathyrellaceae</taxon>
        <taxon>Coprinellus</taxon>
    </lineage>
</organism>
<feature type="non-terminal residue" evidence="2">
    <location>
        <position position="1"/>
    </location>
</feature>
<dbReference type="Gene3D" id="1.10.510.10">
    <property type="entry name" value="Transferase(Phosphotransferase) domain 1"/>
    <property type="match status" value="1"/>
</dbReference>
<feature type="domain" description="Fungal-type protein kinase" evidence="1">
    <location>
        <begin position="53"/>
        <end position="188"/>
    </location>
</feature>
<dbReference type="OrthoDB" id="5569250at2759"/>
<dbReference type="PANTHER" id="PTHR38248">
    <property type="entry name" value="FUNK1 6"/>
    <property type="match status" value="1"/>
</dbReference>
<protein>
    <recommendedName>
        <fullName evidence="1">Fungal-type protein kinase domain-containing protein</fullName>
    </recommendedName>
</protein>
<evidence type="ECO:0000259" key="1">
    <source>
        <dbReference type="Pfam" id="PF17667"/>
    </source>
</evidence>
<dbReference type="Proteomes" id="UP000298030">
    <property type="component" value="Unassembled WGS sequence"/>
</dbReference>